<comment type="caution">
    <text evidence="9">The sequence shown here is derived from an EMBL/GenBank/DDBJ whole genome shotgun (WGS) entry which is preliminary data.</text>
</comment>
<name>A0ABT6N8Q0_9FIRM</name>
<dbReference type="Proteomes" id="UP001158045">
    <property type="component" value="Unassembled WGS sequence"/>
</dbReference>
<proteinExistence type="inferred from homology"/>
<dbReference type="CDD" id="cd06261">
    <property type="entry name" value="TM_PBP2"/>
    <property type="match status" value="1"/>
</dbReference>
<evidence type="ECO:0000256" key="6">
    <source>
        <dbReference type="ARBA" id="ARBA00023136"/>
    </source>
</evidence>
<sequence length="281" mass="31838">MRPKLKKIKLSSWFFKGFLWFYAFISLYPLVWMVLYSFKNNDEIFVSNPYGLPKVFRFENYINAWSQYNVPKYFMNSLIVATATVVITITLAMMFSYATSRMRWKGRNFVRTYVALGMFIPVQAVLIPVTRMVQTLGLSGSHWALIIPYTAFNLSFSTLVFYGFFVGLPIELEEAACIDGANIFQTFFKVIVPTVTPAIATLSIFTFLNAWNEFILANVLVLDQNLKTLPLGILFFQGQFTTDWGAMGATMVIASIPTVFVYTLFSNQVEKAITVGGAVKG</sequence>
<dbReference type="InterPro" id="IPR035906">
    <property type="entry name" value="MetI-like_sf"/>
</dbReference>
<feature type="transmembrane region" description="Helical" evidence="7">
    <location>
        <begin position="186"/>
        <end position="208"/>
    </location>
</feature>
<keyword evidence="5 7" id="KW-1133">Transmembrane helix</keyword>
<dbReference type="SUPFAM" id="SSF161098">
    <property type="entry name" value="MetI-like"/>
    <property type="match status" value="1"/>
</dbReference>
<feature type="transmembrane region" description="Helical" evidence="7">
    <location>
        <begin position="20"/>
        <end position="38"/>
    </location>
</feature>
<protein>
    <submittedName>
        <fullName evidence="9">Carbohydrate ABC transporter permease</fullName>
    </submittedName>
</protein>
<dbReference type="InterPro" id="IPR050901">
    <property type="entry name" value="BP-dep_ABC_trans_perm"/>
</dbReference>
<evidence type="ECO:0000256" key="7">
    <source>
        <dbReference type="RuleBase" id="RU363032"/>
    </source>
</evidence>
<evidence type="ECO:0000256" key="2">
    <source>
        <dbReference type="ARBA" id="ARBA00022448"/>
    </source>
</evidence>
<dbReference type="PANTHER" id="PTHR32243">
    <property type="entry name" value="MALTOSE TRANSPORT SYSTEM PERMEASE-RELATED"/>
    <property type="match status" value="1"/>
</dbReference>
<evidence type="ECO:0000256" key="4">
    <source>
        <dbReference type="ARBA" id="ARBA00022692"/>
    </source>
</evidence>
<evidence type="ECO:0000313" key="9">
    <source>
        <dbReference type="EMBL" id="MDH8676806.1"/>
    </source>
</evidence>
<evidence type="ECO:0000256" key="5">
    <source>
        <dbReference type="ARBA" id="ARBA00022989"/>
    </source>
</evidence>
<gene>
    <name evidence="9" type="ORF">QE109_01540</name>
</gene>
<organism evidence="9 10">
    <name type="scientific">Fusibacter bizertensis</name>
    <dbReference type="NCBI Taxonomy" id="1488331"/>
    <lineage>
        <taxon>Bacteria</taxon>
        <taxon>Bacillati</taxon>
        <taxon>Bacillota</taxon>
        <taxon>Clostridia</taxon>
        <taxon>Eubacteriales</taxon>
        <taxon>Eubacteriales Family XII. Incertae Sedis</taxon>
        <taxon>Fusibacter</taxon>
    </lineage>
</organism>
<feature type="transmembrane region" description="Helical" evidence="7">
    <location>
        <begin position="244"/>
        <end position="265"/>
    </location>
</feature>
<keyword evidence="6 7" id="KW-0472">Membrane</keyword>
<reference evidence="9 10" key="1">
    <citation type="submission" date="2023-04" db="EMBL/GenBank/DDBJ databases">
        <title>Fusibacter bizertensis strain WBS, isolated from littoral bottom sediments of the Arctic seas - biochemical and genomic analysis.</title>
        <authorList>
            <person name="Brioukhanov A.L."/>
        </authorList>
    </citation>
    <scope>NUCLEOTIDE SEQUENCE [LARGE SCALE GENOMIC DNA]</scope>
    <source>
        <strain evidence="9 10">WBS</strain>
    </source>
</reference>
<keyword evidence="4 7" id="KW-0812">Transmembrane</keyword>
<evidence type="ECO:0000256" key="1">
    <source>
        <dbReference type="ARBA" id="ARBA00004651"/>
    </source>
</evidence>
<feature type="transmembrane region" description="Helical" evidence="7">
    <location>
        <begin position="142"/>
        <end position="165"/>
    </location>
</feature>
<feature type="transmembrane region" description="Helical" evidence="7">
    <location>
        <begin position="110"/>
        <end position="130"/>
    </location>
</feature>
<dbReference type="Gene3D" id="1.10.3720.10">
    <property type="entry name" value="MetI-like"/>
    <property type="match status" value="1"/>
</dbReference>
<keyword evidence="10" id="KW-1185">Reference proteome</keyword>
<dbReference type="EMBL" id="JARYZI010000001">
    <property type="protein sequence ID" value="MDH8676806.1"/>
    <property type="molecule type" value="Genomic_DNA"/>
</dbReference>
<evidence type="ECO:0000256" key="3">
    <source>
        <dbReference type="ARBA" id="ARBA00022475"/>
    </source>
</evidence>
<evidence type="ECO:0000313" key="10">
    <source>
        <dbReference type="Proteomes" id="UP001158045"/>
    </source>
</evidence>
<dbReference type="RefSeq" id="WP_281092605.1">
    <property type="nucleotide sequence ID" value="NZ_JARYZI010000001.1"/>
</dbReference>
<dbReference type="InterPro" id="IPR000515">
    <property type="entry name" value="MetI-like"/>
</dbReference>
<comment type="similarity">
    <text evidence="7">Belongs to the binding-protein-dependent transport system permease family.</text>
</comment>
<evidence type="ECO:0000259" key="8">
    <source>
        <dbReference type="PROSITE" id="PS50928"/>
    </source>
</evidence>
<feature type="transmembrane region" description="Helical" evidence="7">
    <location>
        <begin position="73"/>
        <end position="98"/>
    </location>
</feature>
<dbReference type="Pfam" id="PF00528">
    <property type="entry name" value="BPD_transp_1"/>
    <property type="match status" value="1"/>
</dbReference>
<comment type="subcellular location">
    <subcellularLocation>
        <location evidence="1 7">Cell membrane</location>
        <topology evidence="1 7">Multi-pass membrane protein</topology>
    </subcellularLocation>
</comment>
<keyword evidence="3" id="KW-1003">Cell membrane</keyword>
<dbReference type="PANTHER" id="PTHR32243:SF24">
    <property type="entry name" value="DIACETYLCHITOBIOSE UPTAKE SYSTEM PERMEASE PROTEIN NGCG"/>
    <property type="match status" value="1"/>
</dbReference>
<feature type="domain" description="ABC transmembrane type-1" evidence="8">
    <location>
        <begin position="74"/>
        <end position="265"/>
    </location>
</feature>
<accession>A0ABT6N8Q0</accession>
<keyword evidence="2 7" id="KW-0813">Transport</keyword>
<dbReference type="PROSITE" id="PS50928">
    <property type="entry name" value="ABC_TM1"/>
    <property type="match status" value="1"/>
</dbReference>